<dbReference type="EMBL" id="JABWAD010000055">
    <property type="protein sequence ID" value="KAF6066887.1"/>
    <property type="molecule type" value="Genomic_DNA"/>
</dbReference>
<proteinExistence type="predicted"/>
<sequence length="135" mass="15928">MTIGYILGKLQADREVCIPIKEKTFHYNKYPINKGQPHTLHNNFHIPNENENENEEEDNHIDELNIDNLVTTYIIHQVDPIINYLNVMFINLDNLMIHGIYYERDPLIGKMIPIYDNSEYPQSFLMGQKIILNEV</sequence>
<evidence type="ECO:0000313" key="2">
    <source>
        <dbReference type="Proteomes" id="UP000536275"/>
    </source>
</evidence>
<name>A0A8H6BZ07_CANAX</name>
<evidence type="ECO:0000313" key="1">
    <source>
        <dbReference type="EMBL" id="KAF6066887.1"/>
    </source>
</evidence>
<comment type="caution">
    <text evidence="1">The sequence shown here is derived from an EMBL/GenBank/DDBJ whole genome shotgun (WGS) entry which is preliminary data.</text>
</comment>
<accession>A0A8H6BZ07</accession>
<reference evidence="1 2" key="1">
    <citation type="submission" date="2020-03" db="EMBL/GenBank/DDBJ databases">
        <title>FDA dAtabase for Regulatory Grade micrObial Sequences (FDA-ARGOS): Supporting development and validation of Infectious Disease Dx tests.</title>
        <authorList>
            <person name="Campos J."/>
            <person name="Goldberg B."/>
            <person name="Tallon L."/>
            <person name="Sadzewicz L."/>
            <person name="Vavikolanu K."/>
            <person name="Mehta A."/>
            <person name="Aluvathingal J."/>
            <person name="Nadendla S."/>
            <person name="Nandy P."/>
            <person name="Geyer C."/>
            <person name="Yan Y."/>
            <person name="Sichtig H."/>
        </authorList>
    </citation>
    <scope>NUCLEOTIDE SEQUENCE [LARGE SCALE GENOMIC DNA]</scope>
    <source>
        <strain evidence="1 2">FDAARGOS_656</strain>
    </source>
</reference>
<dbReference type="Proteomes" id="UP000536275">
    <property type="component" value="Unassembled WGS sequence"/>
</dbReference>
<organism evidence="1 2">
    <name type="scientific">Candida albicans</name>
    <name type="common">Yeast</name>
    <dbReference type="NCBI Taxonomy" id="5476"/>
    <lineage>
        <taxon>Eukaryota</taxon>
        <taxon>Fungi</taxon>
        <taxon>Dikarya</taxon>
        <taxon>Ascomycota</taxon>
        <taxon>Saccharomycotina</taxon>
        <taxon>Pichiomycetes</taxon>
        <taxon>Debaryomycetaceae</taxon>
        <taxon>Candida/Lodderomyces clade</taxon>
        <taxon>Candida</taxon>
    </lineage>
</organism>
<dbReference type="AlphaFoldDB" id="A0A8H6BZ07"/>
<protein>
    <submittedName>
        <fullName evidence="1">Uncharacterized protein</fullName>
    </submittedName>
</protein>
<gene>
    <name evidence="1" type="ORF">FOB64_004341</name>
</gene>